<dbReference type="GO" id="GO:0045893">
    <property type="term" value="P:positive regulation of DNA-templated transcription"/>
    <property type="evidence" value="ECO:0007669"/>
    <property type="project" value="EnsemblPlants"/>
</dbReference>
<reference evidence="2 4" key="1">
    <citation type="journal article" date="2008" name="Science">
        <title>The Physcomitrella genome reveals evolutionary insights into the conquest of land by plants.</title>
        <authorList>
            <person name="Rensing S."/>
            <person name="Lang D."/>
            <person name="Zimmer A."/>
            <person name="Terry A."/>
            <person name="Salamov A."/>
            <person name="Shapiro H."/>
            <person name="Nishiyama T."/>
            <person name="Perroud P.-F."/>
            <person name="Lindquist E."/>
            <person name="Kamisugi Y."/>
            <person name="Tanahashi T."/>
            <person name="Sakakibara K."/>
            <person name="Fujita T."/>
            <person name="Oishi K."/>
            <person name="Shin-I T."/>
            <person name="Kuroki Y."/>
            <person name="Toyoda A."/>
            <person name="Suzuki Y."/>
            <person name="Hashimoto A."/>
            <person name="Yamaguchi K."/>
            <person name="Sugano A."/>
            <person name="Kohara Y."/>
            <person name="Fujiyama A."/>
            <person name="Anterola A."/>
            <person name="Aoki S."/>
            <person name="Ashton N."/>
            <person name="Barbazuk W.B."/>
            <person name="Barker E."/>
            <person name="Bennetzen J."/>
            <person name="Bezanilla M."/>
            <person name="Blankenship R."/>
            <person name="Cho S.H."/>
            <person name="Dutcher S."/>
            <person name="Estelle M."/>
            <person name="Fawcett J.A."/>
            <person name="Gundlach H."/>
            <person name="Hanada K."/>
            <person name="Heyl A."/>
            <person name="Hicks K.A."/>
            <person name="Hugh J."/>
            <person name="Lohr M."/>
            <person name="Mayer K."/>
            <person name="Melkozernov A."/>
            <person name="Murata T."/>
            <person name="Nelson D."/>
            <person name="Pils B."/>
            <person name="Prigge M."/>
            <person name="Reiss B."/>
            <person name="Renner T."/>
            <person name="Rombauts S."/>
            <person name="Rushton P."/>
            <person name="Sanderfoot A."/>
            <person name="Schween G."/>
            <person name="Shiu S.-H."/>
            <person name="Stueber K."/>
            <person name="Theodoulou F.L."/>
            <person name="Tu H."/>
            <person name="Van de Peer Y."/>
            <person name="Verrier P.J."/>
            <person name="Waters E."/>
            <person name="Wood A."/>
            <person name="Yang L."/>
            <person name="Cove D."/>
            <person name="Cuming A."/>
            <person name="Hasebe M."/>
            <person name="Lucas S."/>
            <person name="Mishler D.B."/>
            <person name="Reski R."/>
            <person name="Grigoriev I."/>
            <person name="Quatrano R.S."/>
            <person name="Boore J.L."/>
        </authorList>
    </citation>
    <scope>NUCLEOTIDE SEQUENCE [LARGE SCALE GENOMIC DNA]</scope>
    <source>
        <strain evidence="3 4">cv. Gransden 2004</strain>
    </source>
</reference>
<evidence type="ECO:0008006" key="5">
    <source>
        <dbReference type="Google" id="ProtNLM"/>
    </source>
</evidence>
<keyword evidence="4" id="KW-1185">Reference proteome</keyword>
<dbReference type="GO" id="GO:0005654">
    <property type="term" value="C:nucleoplasm"/>
    <property type="evidence" value="ECO:0007669"/>
    <property type="project" value="EnsemblPlants"/>
</dbReference>
<proteinExistence type="predicted"/>
<feature type="region of interest" description="Disordered" evidence="1">
    <location>
        <begin position="52"/>
        <end position="71"/>
    </location>
</feature>
<evidence type="ECO:0000256" key="1">
    <source>
        <dbReference type="SAM" id="MobiDB-lite"/>
    </source>
</evidence>
<gene>
    <name evidence="3" type="primary">LOC112292107</name>
    <name evidence="2" type="ORF">PHYPA_000051</name>
</gene>
<evidence type="ECO:0000313" key="3">
    <source>
        <dbReference type="EnsemblPlants" id="Pp3c1_1000V3.1"/>
    </source>
</evidence>
<reference evidence="3" key="3">
    <citation type="submission" date="2020-12" db="UniProtKB">
        <authorList>
            <consortium name="EnsemblPlants"/>
        </authorList>
    </citation>
    <scope>IDENTIFICATION</scope>
</reference>
<dbReference type="AlphaFoldDB" id="A0A2K1L6H0"/>
<dbReference type="GO" id="GO:0000427">
    <property type="term" value="C:plastid-encoded plastid RNA polymerase complex"/>
    <property type="evidence" value="ECO:0007669"/>
    <property type="project" value="EnsemblPlants"/>
</dbReference>
<dbReference type="OMA" id="WRCTRRI"/>
<name>A0A2K1L6H0_PHYPA</name>
<dbReference type="Gramene" id="Pp3c1_1000V3.3">
    <property type="protein sequence ID" value="Pp3c1_1000V3.3"/>
    <property type="gene ID" value="Pp3c1_1000"/>
</dbReference>
<dbReference type="PANTHER" id="PTHR35994:SF1">
    <property type="entry name" value="PLASTID TRANSCRIPTIONALLY ACTIVE PROTEIN 6, CHLOROPLASTIC"/>
    <property type="match status" value="1"/>
</dbReference>
<dbReference type="InterPro" id="IPR044710">
    <property type="entry name" value="PTAC6"/>
</dbReference>
<reference evidence="2 4" key="2">
    <citation type="journal article" date="2018" name="Plant J.">
        <title>The Physcomitrella patens chromosome-scale assembly reveals moss genome structure and evolution.</title>
        <authorList>
            <person name="Lang D."/>
            <person name="Ullrich K.K."/>
            <person name="Murat F."/>
            <person name="Fuchs J."/>
            <person name="Jenkins J."/>
            <person name="Haas F.B."/>
            <person name="Piednoel M."/>
            <person name="Gundlach H."/>
            <person name="Van Bel M."/>
            <person name="Meyberg R."/>
            <person name="Vives C."/>
            <person name="Morata J."/>
            <person name="Symeonidi A."/>
            <person name="Hiss M."/>
            <person name="Muchero W."/>
            <person name="Kamisugi Y."/>
            <person name="Saleh O."/>
            <person name="Blanc G."/>
            <person name="Decker E.L."/>
            <person name="van Gessel N."/>
            <person name="Grimwood J."/>
            <person name="Hayes R.D."/>
            <person name="Graham S.W."/>
            <person name="Gunter L.E."/>
            <person name="McDaniel S.F."/>
            <person name="Hoernstein S.N.W."/>
            <person name="Larsson A."/>
            <person name="Li F.W."/>
            <person name="Perroud P.F."/>
            <person name="Phillips J."/>
            <person name="Ranjan P."/>
            <person name="Rokshar D.S."/>
            <person name="Rothfels C.J."/>
            <person name="Schneider L."/>
            <person name="Shu S."/>
            <person name="Stevenson D.W."/>
            <person name="Thummler F."/>
            <person name="Tillich M."/>
            <person name="Villarreal Aguilar J.C."/>
            <person name="Widiez T."/>
            <person name="Wong G.K."/>
            <person name="Wymore A."/>
            <person name="Zhang Y."/>
            <person name="Zimmer A.D."/>
            <person name="Quatrano R.S."/>
            <person name="Mayer K.F.X."/>
            <person name="Goodstein D."/>
            <person name="Casacuberta J.M."/>
            <person name="Vandepoele K."/>
            <person name="Reski R."/>
            <person name="Cuming A.C."/>
            <person name="Tuskan G.A."/>
            <person name="Maumus F."/>
            <person name="Salse J."/>
            <person name="Schmutz J."/>
            <person name="Rensing S.A."/>
        </authorList>
    </citation>
    <scope>NUCLEOTIDE SEQUENCE [LARGE SCALE GENOMIC DNA]</scope>
    <source>
        <strain evidence="3 4">cv. Gransden 2004</strain>
    </source>
</reference>
<dbReference type="GO" id="GO:0009735">
    <property type="term" value="P:response to cytokinin"/>
    <property type="evidence" value="ECO:0007669"/>
    <property type="project" value="EnsemblPlants"/>
</dbReference>
<feature type="compositionally biased region" description="Acidic residues" evidence="1">
    <location>
        <begin position="126"/>
        <end position="150"/>
    </location>
</feature>
<dbReference type="GO" id="GO:0009658">
    <property type="term" value="P:chloroplast organization"/>
    <property type="evidence" value="ECO:0007669"/>
    <property type="project" value="EnsemblPlants"/>
</dbReference>
<accession>A0A2K1L6H0</accession>
<dbReference type="GO" id="GO:0010017">
    <property type="term" value="P:red or far-red light signaling pathway"/>
    <property type="evidence" value="ECO:0007669"/>
    <property type="project" value="EnsemblPlants"/>
</dbReference>
<dbReference type="GO" id="GO:0003723">
    <property type="term" value="F:RNA binding"/>
    <property type="evidence" value="ECO:0007669"/>
    <property type="project" value="EnsemblPlants"/>
</dbReference>
<organism evidence="2">
    <name type="scientific">Physcomitrium patens</name>
    <name type="common">Spreading-leaved earth moss</name>
    <name type="synonym">Physcomitrella patens</name>
    <dbReference type="NCBI Taxonomy" id="3218"/>
    <lineage>
        <taxon>Eukaryota</taxon>
        <taxon>Viridiplantae</taxon>
        <taxon>Streptophyta</taxon>
        <taxon>Embryophyta</taxon>
        <taxon>Bryophyta</taxon>
        <taxon>Bryophytina</taxon>
        <taxon>Bryopsida</taxon>
        <taxon>Funariidae</taxon>
        <taxon>Funariales</taxon>
        <taxon>Funariaceae</taxon>
        <taxon>Physcomitrium</taxon>
    </lineage>
</organism>
<dbReference type="PANTHER" id="PTHR35994">
    <property type="entry name" value="EXPRESSED PROTEIN"/>
    <property type="match status" value="1"/>
</dbReference>
<dbReference type="GeneID" id="112292107"/>
<protein>
    <recommendedName>
        <fullName evidence="5">Plastid transcriptionally active 6</fullName>
    </recommendedName>
</protein>
<dbReference type="GO" id="GO:0042793">
    <property type="term" value="P:plastid transcription"/>
    <property type="evidence" value="ECO:0007669"/>
    <property type="project" value="EnsemblPlants"/>
</dbReference>
<dbReference type="EnsemblPlants" id="Pp3c1_1000V3.2">
    <property type="protein sequence ID" value="Pp3c1_1000V3.2"/>
    <property type="gene ID" value="Pp3c1_1000"/>
</dbReference>
<feature type="region of interest" description="Disordered" evidence="1">
    <location>
        <begin position="100"/>
        <end position="152"/>
    </location>
</feature>
<dbReference type="EnsemblPlants" id="Pp3c1_1000V3.1">
    <property type="protein sequence ID" value="Pp3c1_1000V3.1"/>
    <property type="gene ID" value="Pp3c1_1000"/>
</dbReference>
<feature type="compositionally biased region" description="Basic and acidic residues" evidence="1">
    <location>
        <begin position="115"/>
        <end position="125"/>
    </location>
</feature>
<dbReference type="Gramene" id="Pp3c1_1000V3.1">
    <property type="protein sequence ID" value="Pp3c1_1000V3.1"/>
    <property type="gene ID" value="Pp3c1_1000"/>
</dbReference>
<sequence>MSALHSASGMQCLRWTAKLDQSFAKSRTVSTTPTPKATSASKPWVVPRNLSRGYSIDGSRPSPRFVSSDESGARCRRRVPARTATVSKFYPVNVYSSTTTSGMRISRPTRHSRQLRRDTRIRGSEDDFEVEDAVDYEMDGTGEDDEDDGDSRDFDTEYDMPMGDYVVQESETFMSTEGVEEERVVDYKIDEDEFHKLSLYDCDFFIRKVPDQDNDVFDFREMYVTAPDTDTYAIPKVIGEMPKKPLRCMKSNYEYISVTEPPIDTPRAPFSKTEYQAMKVFLIKHYRNLREDHEDFVLDLENIYVIDSTTKSITKADVKVEVRRGKYRDRTEETLIVRDDGTSFKIIPTEEAHTPDEVIQAQQWDTTKESMDNYLRGFRDYDKSKWF</sequence>
<evidence type="ECO:0000313" key="2">
    <source>
        <dbReference type="EMBL" id="PNR61628.1"/>
    </source>
</evidence>
<dbReference type="PaxDb" id="3218-PP1S200_101V6.1"/>
<dbReference type="RefSeq" id="XP_024396032.1">
    <property type="nucleotide sequence ID" value="XM_024540264.2"/>
</dbReference>
<dbReference type="STRING" id="3218.A0A2K1L6H0"/>
<dbReference type="Gramene" id="Pp3c1_1000V3.2">
    <property type="protein sequence ID" value="Pp3c1_1000V3.2"/>
    <property type="gene ID" value="Pp3c1_1000"/>
</dbReference>
<dbReference type="EnsemblPlants" id="Pp3c1_1000V3.3">
    <property type="protein sequence ID" value="Pp3c1_1000V3.3"/>
    <property type="gene ID" value="Pp3c1_1000"/>
</dbReference>
<dbReference type="Proteomes" id="UP000006727">
    <property type="component" value="Chromosome 1"/>
</dbReference>
<dbReference type="EMBL" id="ABEU02000001">
    <property type="protein sequence ID" value="PNR61628.1"/>
    <property type="molecule type" value="Genomic_DNA"/>
</dbReference>
<dbReference type="GO" id="GO:0009534">
    <property type="term" value="C:chloroplast thylakoid"/>
    <property type="evidence" value="ECO:0007669"/>
    <property type="project" value="EnsemblPlants"/>
</dbReference>
<evidence type="ECO:0000313" key="4">
    <source>
        <dbReference type="Proteomes" id="UP000006727"/>
    </source>
</evidence>
<dbReference type="OrthoDB" id="781981at2759"/>